<dbReference type="Proteomes" id="UP001604335">
    <property type="component" value="Unassembled WGS sequence"/>
</dbReference>
<comment type="caution">
    <text evidence="1">The sequence shown here is derived from an EMBL/GenBank/DDBJ whole genome shotgun (WGS) entry which is preliminary data.</text>
</comment>
<name>A0ABW7C514_9CYAN</name>
<evidence type="ECO:0000313" key="2">
    <source>
        <dbReference type="Proteomes" id="UP001604335"/>
    </source>
</evidence>
<sequence length="46" mass="5086">MRISFTGGAFYGDRLVYFRAGPGLCQRATLSRSPMACCRNAELLLD</sequence>
<dbReference type="EMBL" id="JAZAQF010000006">
    <property type="protein sequence ID" value="MFG3816314.1"/>
    <property type="molecule type" value="Genomic_DNA"/>
</dbReference>
<protein>
    <submittedName>
        <fullName evidence="1">Uncharacterized protein</fullName>
    </submittedName>
</protein>
<evidence type="ECO:0000313" key="1">
    <source>
        <dbReference type="EMBL" id="MFG3816314.1"/>
    </source>
</evidence>
<proteinExistence type="predicted"/>
<organism evidence="1 2">
    <name type="scientific">Limnothrix redekei LRLZ20PSL1</name>
    <dbReference type="NCBI Taxonomy" id="3112953"/>
    <lineage>
        <taxon>Bacteria</taxon>
        <taxon>Bacillati</taxon>
        <taxon>Cyanobacteriota</taxon>
        <taxon>Cyanophyceae</taxon>
        <taxon>Pseudanabaenales</taxon>
        <taxon>Pseudanabaenaceae</taxon>
        <taxon>Limnothrix</taxon>
    </lineage>
</organism>
<gene>
    <name evidence="1" type="ORF">VPK24_01590</name>
</gene>
<reference evidence="2" key="1">
    <citation type="journal article" date="2024" name="Algal Res.">
        <title>Biochemical, toxicological and genomic investigation of a high-biomass producing Limnothrix strain isolated from Italian shallow drinking water reservoir.</title>
        <authorList>
            <person name="Simonazzi M."/>
            <person name="Shishido T.K."/>
            <person name="Delbaje E."/>
            <person name="Wahlsten M."/>
            <person name="Fewer D.P."/>
            <person name="Sivonen K."/>
            <person name="Pezzolesi L."/>
            <person name="Pistocchi R."/>
        </authorList>
    </citation>
    <scope>NUCLEOTIDE SEQUENCE [LARGE SCALE GENOMIC DNA]</scope>
    <source>
        <strain evidence="2">LRLZ20PSL1</strain>
    </source>
</reference>
<dbReference type="RefSeq" id="WP_158234311.1">
    <property type="nucleotide sequence ID" value="NZ_JAZAQF010000006.1"/>
</dbReference>
<keyword evidence="2" id="KW-1185">Reference proteome</keyword>
<accession>A0ABW7C514</accession>